<reference evidence="2 3" key="1">
    <citation type="submission" date="2014-04" db="EMBL/GenBank/DDBJ databases">
        <authorList>
            <consortium name="DOE Joint Genome Institute"/>
            <person name="Kuo A."/>
            <person name="Tarkka M."/>
            <person name="Buscot F."/>
            <person name="Kohler A."/>
            <person name="Nagy L.G."/>
            <person name="Floudas D."/>
            <person name="Copeland A."/>
            <person name="Barry K.W."/>
            <person name="Cichocki N."/>
            <person name="Veneault-Fourrey C."/>
            <person name="LaButti K."/>
            <person name="Lindquist E.A."/>
            <person name="Lipzen A."/>
            <person name="Lundell T."/>
            <person name="Morin E."/>
            <person name="Murat C."/>
            <person name="Sun H."/>
            <person name="Tunlid A."/>
            <person name="Henrissat B."/>
            <person name="Grigoriev I.V."/>
            <person name="Hibbett D.S."/>
            <person name="Martin F."/>
            <person name="Nordberg H.P."/>
            <person name="Cantor M.N."/>
            <person name="Hua S.X."/>
        </authorList>
    </citation>
    <scope>NUCLEOTIDE SEQUENCE [LARGE SCALE GENOMIC DNA]</scope>
    <source>
        <strain evidence="2 3">F 1598</strain>
    </source>
</reference>
<feature type="compositionally biased region" description="Pro residues" evidence="1">
    <location>
        <begin position="323"/>
        <end position="333"/>
    </location>
</feature>
<keyword evidence="3" id="KW-1185">Reference proteome</keyword>
<feature type="compositionally biased region" description="Pro residues" evidence="1">
    <location>
        <begin position="90"/>
        <end position="116"/>
    </location>
</feature>
<sequence length="371" mass="40462">MQLPSPPSPTLPNHDPPPSSVEERRSQPPSGHPPPPAASSSSQAGGPKEEGLNAEAPPAYTASADVGQGEATLENRQRRPFERVNRRQRPPPLQQQHAPPPPPQMAPSGPPLPPPGMRLVNVSYQHQRHTGRYRLQYQRQYQPHPPRSTSPPVSSANIPPAPPQHPHSRTTTQPPGRPTSPPSTSSDSSGTTTPVSDFERHISDFARDISDFARDFYAAGASGGPTGSSFSPSASPSARTGSTINVIHQVTRDQNHSFAFSFGGIAWAFFSYLVNMVYGRPSTLPDEDGEGISESSDDDDNDDLPSWAPGHPDPPSWVEGHPDPPSWVPGHPDPPFWVGEHPYPFRWNNHARGTEFHSGTNRNRSRYRPFN</sequence>
<dbReference type="AlphaFoldDB" id="A0A0C3FZ23"/>
<feature type="region of interest" description="Disordered" evidence="1">
    <location>
        <begin position="1"/>
        <end position="197"/>
    </location>
</feature>
<feature type="compositionally biased region" description="Pro residues" evidence="1">
    <location>
        <begin position="1"/>
        <end position="19"/>
    </location>
</feature>
<dbReference type="InParanoid" id="A0A0C3FZ23"/>
<organism evidence="2 3">
    <name type="scientific">Piloderma croceum (strain F 1598)</name>
    <dbReference type="NCBI Taxonomy" id="765440"/>
    <lineage>
        <taxon>Eukaryota</taxon>
        <taxon>Fungi</taxon>
        <taxon>Dikarya</taxon>
        <taxon>Basidiomycota</taxon>
        <taxon>Agaricomycotina</taxon>
        <taxon>Agaricomycetes</taxon>
        <taxon>Agaricomycetidae</taxon>
        <taxon>Atheliales</taxon>
        <taxon>Atheliaceae</taxon>
        <taxon>Piloderma</taxon>
    </lineage>
</organism>
<feature type="compositionally biased region" description="Low complexity" evidence="1">
    <location>
        <begin position="133"/>
        <end position="142"/>
    </location>
</feature>
<feature type="compositionally biased region" description="Acidic residues" evidence="1">
    <location>
        <begin position="285"/>
        <end position="303"/>
    </location>
</feature>
<dbReference type="EMBL" id="KN832974">
    <property type="protein sequence ID" value="KIM89545.1"/>
    <property type="molecule type" value="Genomic_DNA"/>
</dbReference>
<evidence type="ECO:0000256" key="1">
    <source>
        <dbReference type="SAM" id="MobiDB-lite"/>
    </source>
</evidence>
<feature type="region of interest" description="Disordered" evidence="1">
    <location>
        <begin position="285"/>
        <end position="333"/>
    </location>
</feature>
<feature type="region of interest" description="Disordered" evidence="1">
    <location>
        <begin position="349"/>
        <end position="371"/>
    </location>
</feature>
<feature type="compositionally biased region" description="Low complexity" evidence="1">
    <location>
        <begin position="182"/>
        <end position="196"/>
    </location>
</feature>
<reference evidence="3" key="2">
    <citation type="submission" date="2015-01" db="EMBL/GenBank/DDBJ databases">
        <title>Evolutionary Origins and Diversification of the Mycorrhizal Mutualists.</title>
        <authorList>
            <consortium name="DOE Joint Genome Institute"/>
            <consortium name="Mycorrhizal Genomics Consortium"/>
            <person name="Kohler A."/>
            <person name="Kuo A."/>
            <person name="Nagy L.G."/>
            <person name="Floudas D."/>
            <person name="Copeland A."/>
            <person name="Barry K.W."/>
            <person name="Cichocki N."/>
            <person name="Veneault-Fourrey C."/>
            <person name="LaButti K."/>
            <person name="Lindquist E.A."/>
            <person name="Lipzen A."/>
            <person name="Lundell T."/>
            <person name="Morin E."/>
            <person name="Murat C."/>
            <person name="Riley R."/>
            <person name="Ohm R."/>
            <person name="Sun H."/>
            <person name="Tunlid A."/>
            <person name="Henrissat B."/>
            <person name="Grigoriev I.V."/>
            <person name="Hibbett D.S."/>
            <person name="Martin F."/>
        </authorList>
    </citation>
    <scope>NUCLEOTIDE SEQUENCE [LARGE SCALE GENOMIC DNA]</scope>
    <source>
        <strain evidence="3">F 1598</strain>
    </source>
</reference>
<name>A0A0C3FZ23_PILCF</name>
<evidence type="ECO:0000313" key="3">
    <source>
        <dbReference type="Proteomes" id="UP000054166"/>
    </source>
</evidence>
<protein>
    <submittedName>
        <fullName evidence="2">Uncharacterized protein</fullName>
    </submittedName>
</protein>
<accession>A0A0C3FZ23</accession>
<proteinExistence type="predicted"/>
<dbReference type="Proteomes" id="UP000054166">
    <property type="component" value="Unassembled WGS sequence"/>
</dbReference>
<feature type="compositionally biased region" description="Basic and acidic residues" evidence="1">
    <location>
        <begin position="73"/>
        <end position="85"/>
    </location>
</feature>
<evidence type="ECO:0000313" key="2">
    <source>
        <dbReference type="EMBL" id="KIM89545.1"/>
    </source>
</evidence>
<gene>
    <name evidence="2" type="ORF">PILCRDRAFT_84564</name>
</gene>
<dbReference type="HOGENOM" id="CLU_746195_0_0_1"/>